<reference evidence="2" key="1">
    <citation type="journal article" date="2014" name="PLoS ONE">
        <title>Transcriptome-Based Identification of ABC Transporters in the Western Tarnished Plant Bug Lygus hesperus.</title>
        <authorList>
            <person name="Hull J.J."/>
            <person name="Chaney K."/>
            <person name="Geib S.M."/>
            <person name="Fabrick J.A."/>
            <person name="Brent C.S."/>
            <person name="Walsh D."/>
            <person name="Lavine L.C."/>
        </authorList>
    </citation>
    <scope>NUCLEOTIDE SEQUENCE</scope>
</reference>
<evidence type="ECO:0000313" key="3">
    <source>
        <dbReference type="EMBL" id="JAG58134.1"/>
    </source>
</evidence>
<proteinExistence type="predicted"/>
<dbReference type="AlphaFoldDB" id="A0A0A9WF47"/>
<gene>
    <name evidence="2" type="ORF">CM83_4810</name>
</gene>
<protein>
    <submittedName>
        <fullName evidence="2">Uncharacterized protein</fullName>
    </submittedName>
</protein>
<dbReference type="EMBL" id="GBRD01007687">
    <property type="protein sequence ID" value="JAG58134.1"/>
    <property type="molecule type" value="Transcribed_RNA"/>
</dbReference>
<organism evidence="2">
    <name type="scientific">Lygus hesperus</name>
    <name type="common">Western plant bug</name>
    <dbReference type="NCBI Taxonomy" id="30085"/>
    <lineage>
        <taxon>Eukaryota</taxon>
        <taxon>Metazoa</taxon>
        <taxon>Ecdysozoa</taxon>
        <taxon>Arthropoda</taxon>
        <taxon>Hexapoda</taxon>
        <taxon>Insecta</taxon>
        <taxon>Pterygota</taxon>
        <taxon>Neoptera</taxon>
        <taxon>Paraneoptera</taxon>
        <taxon>Hemiptera</taxon>
        <taxon>Heteroptera</taxon>
        <taxon>Panheteroptera</taxon>
        <taxon>Cimicomorpha</taxon>
        <taxon>Miridae</taxon>
        <taxon>Mirini</taxon>
        <taxon>Lygus</taxon>
    </lineage>
</organism>
<keyword evidence="1" id="KW-0175">Coiled coil</keyword>
<accession>A0A0A9WF47</accession>
<evidence type="ECO:0000313" key="2">
    <source>
        <dbReference type="EMBL" id="JAG05098.1"/>
    </source>
</evidence>
<reference evidence="2" key="2">
    <citation type="submission" date="2014-07" db="EMBL/GenBank/DDBJ databases">
        <authorList>
            <person name="Hull J."/>
        </authorList>
    </citation>
    <scope>NUCLEOTIDE SEQUENCE</scope>
</reference>
<dbReference type="EMBL" id="GBHO01038506">
    <property type="protein sequence ID" value="JAG05098.1"/>
    <property type="molecule type" value="Transcribed_RNA"/>
</dbReference>
<sequence length="130" mass="14986">MKGSVLALFAVTSAGFGLYFWLETKNLKKIIDSLEEALAEQSVRKSELKNKVDALNFRADQVQSQYAQAEIVNKKLCGAMKRLTKKEKDACRNVARMSQELEQIREKIHDTYREQNAYKKKIYNVQTYGC</sequence>
<reference evidence="3" key="3">
    <citation type="submission" date="2014-09" db="EMBL/GenBank/DDBJ databases">
        <authorList>
            <person name="Magalhaes I.L.F."/>
            <person name="Oliveira U."/>
            <person name="Santos F.R."/>
            <person name="Vidigal T.H.D.A."/>
            <person name="Brescovit A.D."/>
            <person name="Santos A.J."/>
        </authorList>
    </citation>
    <scope>NUCLEOTIDE SEQUENCE</scope>
</reference>
<name>A0A0A9WF47_LYGHE</name>
<feature type="coiled-coil region" evidence="1">
    <location>
        <begin position="24"/>
        <end position="121"/>
    </location>
</feature>
<evidence type="ECO:0000256" key="1">
    <source>
        <dbReference type="SAM" id="Coils"/>
    </source>
</evidence>